<feature type="transmembrane region" description="Helical" evidence="7">
    <location>
        <begin position="862"/>
        <end position="881"/>
    </location>
</feature>
<dbReference type="PRINTS" id="PR00171">
    <property type="entry name" value="SUGRTRNSPORT"/>
</dbReference>
<accession>A0A444XTV5</accession>
<dbReference type="PROSITE" id="PS00217">
    <property type="entry name" value="SUGAR_TRANSPORT_2"/>
    <property type="match status" value="3"/>
</dbReference>
<feature type="transmembrane region" description="Helical" evidence="7">
    <location>
        <begin position="413"/>
        <end position="435"/>
    </location>
</feature>
<feature type="transmembrane region" description="Helical" evidence="7">
    <location>
        <begin position="790"/>
        <end position="819"/>
    </location>
</feature>
<keyword evidence="6 7" id="KW-0472">Membrane</keyword>
<feature type="transmembrane region" description="Helical" evidence="7">
    <location>
        <begin position="587"/>
        <end position="609"/>
    </location>
</feature>
<feature type="transmembrane region" description="Helical" evidence="7">
    <location>
        <begin position="1374"/>
        <end position="1396"/>
    </location>
</feature>
<feature type="transmembrane region" description="Helical" evidence="7">
    <location>
        <begin position="345"/>
        <end position="369"/>
    </location>
</feature>
<feature type="transmembrane region" description="Helical" evidence="7">
    <location>
        <begin position="1436"/>
        <end position="1458"/>
    </location>
</feature>
<dbReference type="InterPro" id="IPR020846">
    <property type="entry name" value="MFS_dom"/>
</dbReference>
<feature type="transmembrane region" description="Helical" evidence="7">
    <location>
        <begin position="104"/>
        <end position="123"/>
    </location>
</feature>
<evidence type="ECO:0000313" key="9">
    <source>
        <dbReference type="EMBL" id="RYQ93181.1"/>
    </source>
</evidence>
<comment type="caution">
    <text evidence="9">The sequence shown here is derived from an EMBL/GenBank/DDBJ whole genome shotgun (WGS) entry which is preliminary data.</text>
</comment>
<feature type="transmembrane region" description="Helical" evidence="7">
    <location>
        <begin position="887"/>
        <end position="909"/>
    </location>
</feature>
<gene>
    <name evidence="9" type="ORF">Ahy_B09g099462</name>
</gene>
<feature type="transmembrane region" description="Helical" evidence="7">
    <location>
        <begin position="1074"/>
        <end position="1096"/>
    </location>
</feature>
<keyword evidence="3" id="KW-0813">Transport</keyword>
<evidence type="ECO:0000256" key="4">
    <source>
        <dbReference type="ARBA" id="ARBA00022692"/>
    </source>
</evidence>
<evidence type="ECO:0000256" key="3">
    <source>
        <dbReference type="ARBA" id="ARBA00022448"/>
    </source>
</evidence>
<evidence type="ECO:0000256" key="5">
    <source>
        <dbReference type="ARBA" id="ARBA00022989"/>
    </source>
</evidence>
<dbReference type="GO" id="GO:0015798">
    <property type="term" value="P:myo-inositol transport"/>
    <property type="evidence" value="ECO:0007669"/>
    <property type="project" value="UniProtKB-ARBA"/>
</dbReference>
<evidence type="ECO:0000256" key="2">
    <source>
        <dbReference type="ARBA" id="ARBA00010992"/>
    </source>
</evidence>
<dbReference type="SUPFAM" id="SSF103473">
    <property type="entry name" value="MFS general substrate transporter"/>
    <property type="match status" value="4"/>
</dbReference>
<feature type="transmembrane region" description="Helical" evidence="7">
    <location>
        <begin position="1408"/>
        <end position="1430"/>
    </location>
</feature>
<feature type="transmembrane region" description="Helical" evidence="7">
    <location>
        <begin position="831"/>
        <end position="850"/>
    </location>
</feature>
<feature type="transmembrane region" description="Helical" evidence="7">
    <location>
        <begin position="316"/>
        <end position="338"/>
    </location>
</feature>
<feature type="transmembrane region" description="Helical" evidence="7">
    <location>
        <begin position="1171"/>
        <end position="1193"/>
    </location>
</feature>
<dbReference type="EMBL" id="SDMP01000019">
    <property type="protein sequence ID" value="RYQ93181.1"/>
    <property type="molecule type" value="Genomic_DNA"/>
</dbReference>
<feature type="transmembrane region" description="Helical" evidence="7">
    <location>
        <begin position="547"/>
        <end position="575"/>
    </location>
</feature>
<feature type="transmembrane region" description="Helical" evidence="7">
    <location>
        <begin position="1561"/>
        <end position="1583"/>
    </location>
</feature>
<dbReference type="Pfam" id="PF00083">
    <property type="entry name" value="Sugar_tr"/>
    <property type="match status" value="4"/>
</dbReference>
<dbReference type="InterPro" id="IPR036259">
    <property type="entry name" value="MFS_trans_sf"/>
</dbReference>
<evidence type="ECO:0000313" key="10">
    <source>
        <dbReference type="Proteomes" id="UP000289738"/>
    </source>
</evidence>
<dbReference type="PROSITE" id="PS00216">
    <property type="entry name" value="SUGAR_TRANSPORT_1"/>
    <property type="match status" value="3"/>
</dbReference>
<feature type="transmembrane region" description="Helical" evidence="7">
    <location>
        <begin position="447"/>
        <end position="465"/>
    </location>
</feature>
<organism evidence="9 10">
    <name type="scientific">Arachis hypogaea</name>
    <name type="common">Peanut</name>
    <dbReference type="NCBI Taxonomy" id="3818"/>
    <lineage>
        <taxon>Eukaryota</taxon>
        <taxon>Viridiplantae</taxon>
        <taxon>Streptophyta</taxon>
        <taxon>Embryophyta</taxon>
        <taxon>Tracheophyta</taxon>
        <taxon>Spermatophyta</taxon>
        <taxon>Magnoliopsida</taxon>
        <taxon>eudicotyledons</taxon>
        <taxon>Gunneridae</taxon>
        <taxon>Pentapetalae</taxon>
        <taxon>rosids</taxon>
        <taxon>fabids</taxon>
        <taxon>Fabales</taxon>
        <taxon>Fabaceae</taxon>
        <taxon>Papilionoideae</taxon>
        <taxon>50 kb inversion clade</taxon>
        <taxon>dalbergioids sensu lato</taxon>
        <taxon>Dalbergieae</taxon>
        <taxon>Pterocarpus clade</taxon>
        <taxon>Arachis</taxon>
    </lineage>
</organism>
<dbReference type="CDD" id="cd17360">
    <property type="entry name" value="MFS_HMIT_like"/>
    <property type="match status" value="3"/>
</dbReference>
<feature type="transmembrane region" description="Helical" evidence="7">
    <location>
        <begin position="1349"/>
        <end position="1368"/>
    </location>
</feature>
<feature type="transmembrane region" description="Helical" evidence="7">
    <location>
        <begin position="1590"/>
        <end position="1614"/>
    </location>
</feature>
<dbReference type="PROSITE" id="PS50850">
    <property type="entry name" value="MFS"/>
    <property type="match status" value="3"/>
</dbReference>
<dbReference type="InterPro" id="IPR005829">
    <property type="entry name" value="Sugar_transporter_CS"/>
</dbReference>
<dbReference type="PANTHER" id="PTHR48020">
    <property type="entry name" value="PROTON MYO-INOSITOL COTRANSPORTER"/>
    <property type="match status" value="1"/>
</dbReference>
<dbReference type="GO" id="GO:0015791">
    <property type="term" value="P:polyol transmembrane transport"/>
    <property type="evidence" value="ECO:0007669"/>
    <property type="project" value="UniProtKB-ARBA"/>
</dbReference>
<feature type="transmembrane region" description="Helical" evidence="7">
    <location>
        <begin position="32"/>
        <end position="61"/>
    </location>
</feature>
<feature type="domain" description="Major facilitator superfamily (MFS) profile" evidence="8">
    <location>
        <begin position="1281"/>
        <end position="1714"/>
    </location>
</feature>
<dbReference type="PANTHER" id="PTHR48020:SF46">
    <property type="entry name" value="SUGAR PORTER (SP) FAMILY MFS TRANSPORTER"/>
    <property type="match status" value="1"/>
</dbReference>
<dbReference type="NCBIfam" id="TIGR00879">
    <property type="entry name" value="SP"/>
    <property type="match status" value="3"/>
</dbReference>
<feature type="transmembrane region" description="Helical" evidence="7">
    <location>
        <begin position="949"/>
        <end position="971"/>
    </location>
</feature>
<keyword evidence="4 7" id="KW-0812">Transmembrane</keyword>
<dbReference type="InterPro" id="IPR050814">
    <property type="entry name" value="Myo-inositol_Transporter"/>
</dbReference>
<dbReference type="InterPro" id="IPR005828">
    <property type="entry name" value="MFS_sugar_transport-like"/>
</dbReference>
<evidence type="ECO:0000256" key="6">
    <source>
        <dbReference type="ARBA" id="ARBA00023136"/>
    </source>
</evidence>
<dbReference type="InterPro" id="IPR003663">
    <property type="entry name" value="Sugar/inositol_transpt"/>
</dbReference>
<feature type="transmembrane region" description="Helical" evidence="7">
    <location>
        <begin position="1318"/>
        <end position="1337"/>
    </location>
</feature>
<dbReference type="Gene3D" id="1.20.1250.20">
    <property type="entry name" value="MFS general substrate transporter like domains"/>
    <property type="match status" value="4"/>
</dbReference>
<reference evidence="9 10" key="1">
    <citation type="submission" date="2019-01" db="EMBL/GenBank/DDBJ databases">
        <title>Sequencing of cultivated peanut Arachis hypogaea provides insights into genome evolution and oil improvement.</title>
        <authorList>
            <person name="Chen X."/>
        </authorList>
    </citation>
    <scope>NUCLEOTIDE SEQUENCE [LARGE SCALE GENOMIC DNA]</scope>
    <source>
        <strain evidence="10">cv. Fuhuasheng</strain>
        <tissue evidence="9">Leaves</tissue>
    </source>
</reference>
<feature type="domain" description="Major facilitator superfamily (MFS) profile" evidence="8">
    <location>
        <begin position="36"/>
        <end position="469"/>
    </location>
</feature>
<comment type="similarity">
    <text evidence="2">Belongs to the major facilitator superfamily. Sugar transporter (TC 2.A.1.1) family.</text>
</comment>
<protein>
    <recommendedName>
        <fullName evidence="8">Major facilitator superfamily (MFS) profile domain-containing protein</fullName>
    </recommendedName>
</protein>
<feature type="transmembrane region" description="Helical" evidence="7">
    <location>
        <begin position="1103"/>
        <end position="1127"/>
    </location>
</feature>
<keyword evidence="10" id="KW-1185">Reference proteome</keyword>
<dbReference type="FunFam" id="1.20.1250.20:FF:000073">
    <property type="entry name" value="MFS myo-inositol transporter, putative"/>
    <property type="match status" value="3"/>
</dbReference>
<comment type="subcellular location">
    <subcellularLocation>
        <location evidence="1">Membrane</location>
        <topology evidence="1">Multi-pass membrane protein</topology>
    </subcellularLocation>
</comment>
<dbReference type="GO" id="GO:0016020">
    <property type="term" value="C:membrane"/>
    <property type="evidence" value="ECO:0007669"/>
    <property type="project" value="UniProtKB-SubCell"/>
</dbReference>
<feature type="transmembrane region" description="Helical" evidence="7">
    <location>
        <begin position="718"/>
        <end position="736"/>
    </location>
</feature>
<feature type="transmembrane region" description="Helical" evidence="7">
    <location>
        <begin position="276"/>
        <end position="304"/>
    </location>
</feature>
<feature type="transmembrane region" description="Helical" evidence="7">
    <location>
        <begin position="1277"/>
        <end position="1306"/>
    </location>
</feature>
<evidence type="ECO:0000259" key="8">
    <source>
        <dbReference type="PROSITE" id="PS50850"/>
    </source>
</evidence>
<feature type="transmembrane region" description="Helical" evidence="7">
    <location>
        <begin position="375"/>
        <end position="392"/>
    </location>
</feature>
<dbReference type="Proteomes" id="UP000289738">
    <property type="component" value="Chromosome B09"/>
</dbReference>
<proteinExistence type="inferred from homology"/>
<feature type="transmembrane region" description="Helical" evidence="7">
    <location>
        <begin position="191"/>
        <end position="213"/>
    </location>
</feature>
<feature type="transmembrane region" description="Helical" evidence="7">
    <location>
        <begin position="921"/>
        <end position="943"/>
    </location>
</feature>
<feature type="transmembrane region" description="Helical" evidence="7">
    <location>
        <begin position="1692"/>
        <end position="1710"/>
    </location>
</feature>
<dbReference type="GO" id="GO:0022857">
    <property type="term" value="F:transmembrane transporter activity"/>
    <property type="evidence" value="ECO:0007669"/>
    <property type="project" value="InterPro"/>
</dbReference>
<keyword evidence="5 7" id="KW-1133">Transmembrane helix</keyword>
<evidence type="ECO:0000256" key="1">
    <source>
        <dbReference type="ARBA" id="ARBA00004141"/>
    </source>
</evidence>
<feature type="transmembrane region" description="Helical" evidence="7">
    <location>
        <begin position="1034"/>
        <end position="1062"/>
    </location>
</feature>
<feature type="transmembrane region" description="Helical" evidence="7">
    <location>
        <begin position="73"/>
        <end position="92"/>
    </location>
</feature>
<feature type="transmembrane region" description="Helical" evidence="7">
    <location>
        <begin position="1133"/>
        <end position="1150"/>
    </location>
</feature>
<feature type="transmembrane region" description="Helical" evidence="7">
    <location>
        <begin position="129"/>
        <end position="151"/>
    </location>
</feature>
<dbReference type="STRING" id="3818.A0A444XTV5"/>
<feature type="transmembrane region" description="Helical" evidence="7">
    <location>
        <begin position="1205"/>
        <end position="1223"/>
    </location>
</feature>
<feature type="transmembrane region" description="Helical" evidence="7">
    <location>
        <begin position="616"/>
        <end position="640"/>
    </location>
</feature>
<feature type="transmembrane region" description="Helical" evidence="7">
    <location>
        <begin position="1620"/>
        <end position="1637"/>
    </location>
</feature>
<feature type="transmembrane region" description="Helical" evidence="7">
    <location>
        <begin position="646"/>
        <end position="663"/>
    </location>
</feature>
<sequence length="1745" mass="189817">MVADMGMSMNAGTSDYLKKYPERRISFFQSSYIVGVSFAAGIGGLLFGYDTGVISGALLYINEEFEYVKKSYLLQEIIVSMALVGAIFGAAIGGYINDVFGRRIATIIADLSFIIGSVIMALAPNPMLIIVGRFLVGLGVGFASITAPLYIAEVSPSEIRGGLVSANCLMITGGQFLSYVINYGLTRVPGTWRWMLGLAATPALIQLVLMIFLPESPRWLYHKNRKEEATTVLSKIYPSPRLEDEIAILEDHLEQESKNKVKVKFSDVFKLKEIRLAFICGAGLQAFQQFVGISVIMYYSPIIIQMAGFKSNESALFLSLVVSALNAAGTILGIYLIDIAGRKKLVIGSLSGVVGALILLSVSCIIIGNGNKRQVFGWLAIAGLGVYILFFAPGMGPVPWTMNSEIYPEEYRGLCAGMSATVNWISSVIMSTSFLSMAEGIGLGQSFLILLGVAVLAIVFVIIYMPETKGLTFEEVADIWNQRAYEKDKNIESINRKEEATTVLSKIYPSPRLEDEIAILEDHLEQESKNKVKVKFSDVFKLKEIRLAFICGAGLQAFQQFVGISVIMYYSPIIIQMAGFKSNESALFLSLVVSALNAAGTILGIYLIDIAGRKKLVIGSLSGVVGALILLSVSCIIIGNGNKRQVFGWLAIAGLGVYILFFAPGMGPVPWTMNSEIYPEEYRGLCAGMSATVNWISSVIMSTSFLSMAEGIGLGQSFLILLGVAVLAIVFVIIYMPETKGLTFEEVADIWNQRAYEKDKNIESIVEKARTSDYLKKYPERRISFFQSSYIVGVSFAAGIGGLLFGYDTGVISGALLYINEEFEYVKKSYLLQEIIVSMALVGAIFGAAIGGYINDVFGRRIATIIADLSFIIGSVIMALAPNPMLIIVGRFLVGLGVGFASITAPLYIAEVSPSEIRGGLVSANCLMITGGQFLSYVINYGLTRVPGTWRWMLGLAATPALIQLVLMIFLPESPRWLYHKNRKEEATTVLSKIYPSPRLEDEIAILEDHLEQESKNKVKVKFSDVFKLKEIRLAFICGAGLQAFQQFVGISVIMYYSPIIIQMAGFKSNESALFLSLVVSALNAAGTILGIYLIDIAGRKKLVIGSLSGVVGALILLSVSCIIIGNGNKRQVFGWLAIAGLGVYILFFAPGMGPVPWTMNSEIYPEEYRGLCAGMSATVNWISSVIMSTSFLSMAEGIGLGQSFLILLGVAVLAIVFVIIYMPETKGLTFEEVADIWNQRAYGKDKNIESIVEKARTSDYLKKYPERRISFFQSSYIVGVSFAAGIGGLLFGYDTGVISGALLYINEEFEYVKKSYLLQEIIVSMALVGAIFGAAIGGYINDVFGRRIATIIADLSFIIGSVIMALAPNPMLIIVGRFLVGLGVGFASITAPLYIAEVSPSEIRGGLVSANCLMITGGQFLSYVINYGLTRVPGTWRWMLGLAATPALIQLVLMIFLPESPRWLYHKNRKEEATTVLSKIYPSPRLEDEIAILEDHLEQESKNKVKVKFSDVFKLKEIRLAFICGAGLQAFQQFVGISVIMYYSPIIIQMAGFKSNESALFLSLVVSALNAAGTILGIYLIDIAGRKKLVIGSLSGVVGALILLSVSCIIIGNGNKRQVFGWLAIAGLGVYILFFAPGMGPVPWTMNSEIYPEEYRGLCAGMSATVNWISSVIMSTSFLSMAEGIGLGQSFLILLGVAVLAIVFVIIYMPETKGLTFEEVADIWNQRAYGKDKNIESIVEKASA</sequence>
<feature type="transmembrane region" description="Helical" evidence="7">
    <location>
        <begin position="1521"/>
        <end position="1549"/>
    </location>
</feature>
<evidence type="ECO:0000256" key="7">
    <source>
        <dbReference type="SAM" id="Phobius"/>
    </source>
</evidence>
<feature type="transmembrane region" description="Helical" evidence="7">
    <location>
        <begin position="163"/>
        <end position="185"/>
    </location>
</feature>
<name>A0A444XTV5_ARAHY</name>
<feature type="transmembrane region" description="Helical" evidence="7">
    <location>
        <begin position="684"/>
        <end position="706"/>
    </location>
</feature>
<feature type="domain" description="Major facilitator superfamily (MFS) profile" evidence="8">
    <location>
        <begin position="794"/>
        <end position="1227"/>
    </location>
</feature>